<geneLocation type="plasmid" evidence="1 3">
    <name>pCXA</name>
</geneLocation>
<evidence type="ECO:0000313" key="2">
    <source>
        <dbReference type="EMBL" id="UTT44549.1"/>
    </source>
</evidence>
<proteinExistence type="predicted"/>
<keyword evidence="3" id="KW-1185">Reference proteome</keyword>
<evidence type="ECO:0000313" key="3">
    <source>
        <dbReference type="Proteomes" id="UP001060325"/>
    </source>
</evidence>
<sequence length="216" mass="25185">MNTLPNQAIRMIEPIHSALETYHNIPVMVISRRRFDSGLQNPNHHLTYHQFIHRMLPNQERYAGDYMNEAISSVYPRDATISAAHFANLFRSHLNGNTEILRHFDAHTVSGFVQKYKNNLRQKTEVAAPIDFEDFFVMGAEYLSRPTSRIPSQVLLIPDYEILLEYPELNRNAIQFIEALIKWCVAQNRPVYTLHGHSVHYHRHGGREVYDVTNFV</sequence>
<dbReference type="EMBL" id="CP101463">
    <property type="protein sequence ID" value="UTT44548.1"/>
    <property type="molecule type" value="Genomic_DNA"/>
</dbReference>
<protein>
    <submittedName>
        <fullName evidence="1">Uncharacterized protein</fullName>
    </submittedName>
</protein>
<dbReference type="RefSeq" id="WP_255178751.1">
    <property type="nucleotide sequence ID" value="NZ_CP101463.1"/>
</dbReference>
<evidence type="ECO:0000313" key="1">
    <source>
        <dbReference type="EMBL" id="UTT44548.1"/>
    </source>
</evidence>
<gene>
    <name evidence="1" type="ORF">NMQ00_16235</name>
    <name evidence="2" type="ORF">NMQ00_16240</name>
</gene>
<name>A0ABY5FSF9_9BACL</name>
<accession>A0ABY5FSF9</accession>
<keyword evidence="1" id="KW-0614">Plasmid</keyword>
<organism evidence="1 3">
    <name type="scientific">Exiguobacterium aurantiacum</name>
    <dbReference type="NCBI Taxonomy" id="33987"/>
    <lineage>
        <taxon>Bacteria</taxon>
        <taxon>Bacillati</taxon>
        <taxon>Bacillota</taxon>
        <taxon>Bacilli</taxon>
        <taxon>Bacillales</taxon>
        <taxon>Bacillales Family XII. Incertae Sedis</taxon>
        <taxon>Exiguobacterium</taxon>
    </lineage>
</organism>
<dbReference type="EMBL" id="CP101463">
    <property type="protein sequence ID" value="UTT44549.1"/>
    <property type="molecule type" value="Genomic_DNA"/>
</dbReference>
<reference evidence="1" key="1">
    <citation type="submission" date="2022-07" db="EMBL/GenBank/DDBJ databases">
        <title>Complete genome of CX2.</title>
        <authorList>
            <person name="Cao G."/>
        </authorList>
    </citation>
    <scope>NUCLEOTIDE SEQUENCE</scope>
    <source>
        <strain evidence="1">CX2</strain>
        <plasmid evidence="1">pCXA</plasmid>
    </source>
</reference>
<dbReference type="Proteomes" id="UP001060325">
    <property type="component" value="Plasmid pCXA"/>
</dbReference>